<dbReference type="EC" id="2.7.13.3" evidence="3"/>
<evidence type="ECO:0000256" key="13">
    <source>
        <dbReference type="ARBA" id="ARBA00023012"/>
    </source>
</evidence>
<dbReference type="AlphaFoldDB" id="A0A7G5IM94"/>
<dbReference type="InterPro" id="IPR003661">
    <property type="entry name" value="HisK_dim/P_dom"/>
</dbReference>
<keyword evidence="13" id="KW-0902">Two-component regulatory system</keyword>
<dbReference type="SMART" id="SM00304">
    <property type="entry name" value="HAMP"/>
    <property type="match status" value="1"/>
</dbReference>
<dbReference type="GO" id="GO:0005886">
    <property type="term" value="C:plasma membrane"/>
    <property type="evidence" value="ECO:0007669"/>
    <property type="project" value="UniProtKB-SubCell"/>
</dbReference>
<sequence>MRRSLFARILLLVLATLAVAQGINLAVLTLVKPPPILSIGLTSIAIGIESGGTRGANGRLSYVPDDKPRPFDPQDGAAGPLLAGTLARQLGLPQGNVILDLDRQQNGKIVHLIPRDAAANAPLEPALVGHFVISVKRPDGRWLIVQPKNRGLLESWEQQFLLLFLAGAVLMLPAAWLFARRLAEPFRALAAAADRLGRDPSAPPPRIDGPIEVQRAAHAFTQMQQRLRAYVDDRTQMVGAIAHDLRTPLTRLAFRIENLDEPQRDPMARDVAEMEAMVAATMAFVRGANEVRERQRIELGSLVERVADDMAITGRRVQADAEDRLVVEGDPVNLRRLFNNLFDNAEKFGASARARAYRDGRFAIVDIDDDGPGLPQGELERVFEPFYRTERSRNRETGGIGLGLSVVRTIARAHGGDVLLENRTEGGLRARVTLPLDTSGRT</sequence>
<keyword evidence="9" id="KW-0547">Nucleotide-binding</keyword>
<evidence type="ECO:0000256" key="2">
    <source>
        <dbReference type="ARBA" id="ARBA00004429"/>
    </source>
</evidence>
<keyword evidence="19" id="KW-1185">Reference proteome</keyword>
<feature type="transmembrane region" description="Helical" evidence="15">
    <location>
        <begin position="160"/>
        <end position="179"/>
    </location>
</feature>
<comment type="catalytic activity">
    <reaction evidence="1">
        <text>ATP + protein L-histidine = ADP + protein N-phospho-L-histidine.</text>
        <dbReference type="EC" id="2.7.13.3"/>
    </reaction>
</comment>
<evidence type="ECO:0000256" key="8">
    <source>
        <dbReference type="ARBA" id="ARBA00022692"/>
    </source>
</evidence>
<evidence type="ECO:0000256" key="15">
    <source>
        <dbReference type="SAM" id="Phobius"/>
    </source>
</evidence>
<feature type="domain" description="HAMP" evidence="17">
    <location>
        <begin position="180"/>
        <end position="232"/>
    </location>
</feature>
<dbReference type="InterPro" id="IPR036097">
    <property type="entry name" value="HisK_dim/P_sf"/>
</dbReference>
<dbReference type="PANTHER" id="PTHR44936:SF5">
    <property type="entry name" value="SENSOR HISTIDINE KINASE ENVZ"/>
    <property type="match status" value="1"/>
</dbReference>
<feature type="domain" description="Histidine kinase" evidence="16">
    <location>
        <begin position="240"/>
        <end position="438"/>
    </location>
</feature>
<dbReference type="SMART" id="SM00387">
    <property type="entry name" value="HATPase_c"/>
    <property type="match status" value="1"/>
</dbReference>
<organism evidence="18 19">
    <name type="scientific">Sandaracinobacteroides saxicola</name>
    <dbReference type="NCBI Taxonomy" id="2759707"/>
    <lineage>
        <taxon>Bacteria</taxon>
        <taxon>Pseudomonadati</taxon>
        <taxon>Pseudomonadota</taxon>
        <taxon>Alphaproteobacteria</taxon>
        <taxon>Sphingomonadales</taxon>
        <taxon>Sphingosinicellaceae</taxon>
        <taxon>Sandaracinobacteroides</taxon>
    </lineage>
</organism>
<evidence type="ECO:0000256" key="14">
    <source>
        <dbReference type="ARBA" id="ARBA00023136"/>
    </source>
</evidence>
<dbReference type="InterPro" id="IPR004358">
    <property type="entry name" value="Sig_transdc_His_kin-like_C"/>
</dbReference>
<keyword evidence="7" id="KW-0808">Transferase</keyword>
<accession>A0A7G5IM94</accession>
<evidence type="ECO:0000256" key="10">
    <source>
        <dbReference type="ARBA" id="ARBA00022777"/>
    </source>
</evidence>
<dbReference type="Gene3D" id="3.30.565.10">
    <property type="entry name" value="Histidine kinase-like ATPase, C-terminal domain"/>
    <property type="match status" value="1"/>
</dbReference>
<keyword evidence="4" id="KW-1003">Cell membrane</keyword>
<keyword evidence="12 15" id="KW-1133">Transmembrane helix</keyword>
<name>A0A7G5IM94_9SPHN</name>
<dbReference type="KEGG" id="sand:H3309_02170"/>
<keyword evidence="10" id="KW-0418">Kinase</keyword>
<dbReference type="GO" id="GO:0000155">
    <property type="term" value="F:phosphorelay sensor kinase activity"/>
    <property type="evidence" value="ECO:0007669"/>
    <property type="project" value="InterPro"/>
</dbReference>
<evidence type="ECO:0000256" key="5">
    <source>
        <dbReference type="ARBA" id="ARBA00022519"/>
    </source>
</evidence>
<dbReference type="InterPro" id="IPR005467">
    <property type="entry name" value="His_kinase_dom"/>
</dbReference>
<dbReference type="InterPro" id="IPR036890">
    <property type="entry name" value="HATPase_C_sf"/>
</dbReference>
<keyword evidence="11" id="KW-0067">ATP-binding</keyword>
<gene>
    <name evidence="18" type="ORF">H3309_02170</name>
</gene>
<dbReference type="InterPro" id="IPR050980">
    <property type="entry name" value="2C_sensor_his_kinase"/>
</dbReference>
<evidence type="ECO:0000259" key="16">
    <source>
        <dbReference type="PROSITE" id="PS50109"/>
    </source>
</evidence>
<dbReference type="CDD" id="cd00082">
    <property type="entry name" value="HisKA"/>
    <property type="match status" value="1"/>
</dbReference>
<evidence type="ECO:0000259" key="17">
    <source>
        <dbReference type="PROSITE" id="PS50885"/>
    </source>
</evidence>
<keyword evidence="6" id="KW-0597">Phosphoprotein</keyword>
<dbReference type="SUPFAM" id="SSF55874">
    <property type="entry name" value="ATPase domain of HSP90 chaperone/DNA topoisomerase II/histidine kinase"/>
    <property type="match status" value="1"/>
</dbReference>
<evidence type="ECO:0000313" key="18">
    <source>
        <dbReference type="EMBL" id="QMW24486.1"/>
    </source>
</evidence>
<dbReference type="Pfam" id="PF02518">
    <property type="entry name" value="HATPase_c"/>
    <property type="match status" value="1"/>
</dbReference>
<evidence type="ECO:0000313" key="19">
    <source>
        <dbReference type="Proteomes" id="UP000515292"/>
    </source>
</evidence>
<dbReference type="Proteomes" id="UP000515292">
    <property type="component" value="Chromosome"/>
</dbReference>
<evidence type="ECO:0000256" key="6">
    <source>
        <dbReference type="ARBA" id="ARBA00022553"/>
    </source>
</evidence>
<evidence type="ECO:0000256" key="7">
    <source>
        <dbReference type="ARBA" id="ARBA00022679"/>
    </source>
</evidence>
<protein>
    <recommendedName>
        <fullName evidence="3">histidine kinase</fullName>
        <ecNumber evidence="3">2.7.13.3</ecNumber>
    </recommendedName>
</protein>
<proteinExistence type="predicted"/>
<evidence type="ECO:0000256" key="9">
    <source>
        <dbReference type="ARBA" id="ARBA00022741"/>
    </source>
</evidence>
<evidence type="ECO:0000256" key="4">
    <source>
        <dbReference type="ARBA" id="ARBA00022475"/>
    </source>
</evidence>
<dbReference type="EMBL" id="CP059851">
    <property type="protein sequence ID" value="QMW24486.1"/>
    <property type="molecule type" value="Genomic_DNA"/>
</dbReference>
<dbReference type="PROSITE" id="PS50109">
    <property type="entry name" value="HIS_KIN"/>
    <property type="match status" value="1"/>
</dbReference>
<dbReference type="GO" id="GO:0005524">
    <property type="term" value="F:ATP binding"/>
    <property type="evidence" value="ECO:0007669"/>
    <property type="project" value="UniProtKB-KW"/>
</dbReference>
<keyword evidence="14 15" id="KW-0472">Membrane</keyword>
<dbReference type="SMART" id="SM00388">
    <property type="entry name" value="HisKA"/>
    <property type="match status" value="1"/>
</dbReference>
<comment type="subcellular location">
    <subcellularLocation>
        <location evidence="2">Cell inner membrane</location>
        <topology evidence="2">Multi-pass membrane protein</topology>
    </subcellularLocation>
</comment>
<evidence type="ECO:0000256" key="1">
    <source>
        <dbReference type="ARBA" id="ARBA00000085"/>
    </source>
</evidence>
<dbReference type="InterPro" id="IPR003660">
    <property type="entry name" value="HAMP_dom"/>
</dbReference>
<evidence type="ECO:0000256" key="12">
    <source>
        <dbReference type="ARBA" id="ARBA00022989"/>
    </source>
</evidence>
<keyword evidence="5" id="KW-0997">Cell inner membrane</keyword>
<keyword evidence="8 15" id="KW-0812">Transmembrane</keyword>
<dbReference type="SUPFAM" id="SSF47384">
    <property type="entry name" value="Homodimeric domain of signal transducing histidine kinase"/>
    <property type="match status" value="1"/>
</dbReference>
<dbReference type="PANTHER" id="PTHR44936">
    <property type="entry name" value="SENSOR PROTEIN CREC"/>
    <property type="match status" value="1"/>
</dbReference>
<reference evidence="18 19" key="1">
    <citation type="submission" date="2020-07" db="EMBL/GenBank/DDBJ databases">
        <title>Complete genome sequence for Sandaracinobacter sp. M6.</title>
        <authorList>
            <person name="Tang Y."/>
            <person name="Liu Q."/>
            <person name="Guo Z."/>
            <person name="Lei P."/>
            <person name="Huang B."/>
        </authorList>
    </citation>
    <scope>NUCLEOTIDE SEQUENCE [LARGE SCALE GENOMIC DNA]</scope>
    <source>
        <strain evidence="18 19">M6</strain>
    </source>
</reference>
<evidence type="ECO:0000256" key="11">
    <source>
        <dbReference type="ARBA" id="ARBA00022840"/>
    </source>
</evidence>
<dbReference type="Pfam" id="PF00672">
    <property type="entry name" value="HAMP"/>
    <property type="match status" value="1"/>
</dbReference>
<dbReference type="Gene3D" id="1.10.287.130">
    <property type="match status" value="1"/>
</dbReference>
<dbReference type="PROSITE" id="PS50885">
    <property type="entry name" value="HAMP"/>
    <property type="match status" value="1"/>
</dbReference>
<dbReference type="InterPro" id="IPR003594">
    <property type="entry name" value="HATPase_dom"/>
</dbReference>
<evidence type="ECO:0000256" key="3">
    <source>
        <dbReference type="ARBA" id="ARBA00012438"/>
    </source>
</evidence>
<dbReference type="PRINTS" id="PR00344">
    <property type="entry name" value="BCTRLSENSOR"/>
</dbReference>